<reference evidence="2" key="1">
    <citation type="submission" date="2022-11" db="UniProtKB">
        <authorList>
            <consortium name="WormBaseParasite"/>
        </authorList>
    </citation>
    <scope>IDENTIFICATION</scope>
</reference>
<dbReference type="WBParaSite" id="JU765_v2.g17425.t1">
    <property type="protein sequence ID" value="JU765_v2.g17425.t1"/>
    <property type="gene ID" value="JU765_v2.g17425"/>
</dbReference>
<organism evidence="1 2">
    <name type="scientific">Panagrolaimus sp. JU765</name>
    <dbReference type="NCBI Taxonomy" id="591449"/>
    <lineage>
        <taxon>Eukaryota</taxon>
        <taxon>Metazoa</taxon>
        <taxon>Ecdysozoa</taxon>
        <taxon>Nematoda</taxon>
        <taxon>Chromadorea</taxon>
        <taxon>Rhabditida</taxon>
        <taxon>Tylenchina</taxon>
        <taxon>Panagrolaimomorpha</taxon>
        <taxon>Panagrolaimoidea</taxon>
        <taxon>Panagrolaimidae</taxon>
        <taxon>Panagrolaimus</taxon>
    </lineage>
</organism>
<evidence type="ECO:0000313" key="1">
    <source>
        <dbReference type="Proteomes" id="UP000887576"/>
    </source>
</evidence>
<sequence>MYPLCEDDCLFEVVRVTGLIHGMDVFAEICSHKEFEHDCSYSDPVERSNVIRENDNIVFETKENAGVADATSDDVIPLNRHVEFNNTFFFARDCELKMEDLAFACNQNVEKVFLKNTNIYFSTILELLPKLNWIIYYDKLDDGWEKELWYRRNQLKFVSIYPTKVTNFKILADLCRNGMEIEIDFDCHRHDIELDMDELEKYFQISGTGSPKSLFSVGRVLYFLKDPKMIELNSN</sequence>
<proteinExistence type="predicted"/>
<evidence type="ECO:0000313" key="2">
    <source>
        <dbReference type="WBParaSite" id="JU765_v2.g17425.t1"/>
    </source>
</evidence>
<accession>A0AC34QLJ9</accession>
<dbReference type="Proteomes" id="UP000887576">
    <property type="component" value="Unplaced"/>
</dbReference>
<name>A0AC34QLJ9_9BILA</name>
<protein>
    <submittedName>
        <fullName evidence="2">DUF38 domain-containing protein</fullName>
    </submittedName>
</protein>